<dbReference type="InterPro" id="IPR050833">
    <property type="entry name" value="Poly_Biosynth_Transport"/>
</dbReference>
<protein>
    <submittedName>
        <fullName evidence="7">Oligosaccharide flippase family protein</fullName>
    </submittedName>
</protein>
<feature type="transmembrane region" description="Helical" evidence="6">
    <location>
        <begin position="417"/>
        <end position="435"/>
    </location>
</feature>
<feature type="transmembrane region" description="Helical" evidence="6">
    <location>
        <begin position="361"/>
        <end position="382"/>
    </location>
</feature>
<dbReference type="PANTHER" id="PTHR30250">
    <property type="entry name" value="PST FAMILY PREDICTED COLANIC ACID TRANSPORTER"/>
    <property type="match status" value="1"/>
</dbReference>
<keyword evidence="8" id="KW-1185">Reference proteome</keyword>
<name>A0A7Y0KBT9_9BACI</name>
<evidence type="ECO:0000256" key="6">
    <source>
        <dbReference type="SAM" id="Phobius"/>
    </source>
</evidence>
<evidence type="ECO:0000256" key="1">
    <source>
        <dbReference type="ARBA" id="ARBA00004651"/>
    </source>
</evidence>
<keyword evidence="5 6" id="KW-0472">Membrane</keyword>
<reference evidence="7 8" key="1">
    <citation type="submission" date="2020-04" db="EMBL/GenBank/DDBJ databases">
        <title>Bacillus sp. UniB3 isolated from commercial digestive syrup.</title>
        <authorList>
            <person name="Thorat V."/>
            <person name="Kirdat K."/>
            <person name="Tiwarekar B."/>
            <person name="Yadav A."/>
        </authorList>
    </citation>
    <scope>NUCLEOTIDE SEQUENCE [LARGE SCALE GENOMIC DNA]</scope>
    <source>
        <strain evidence="7 8">UniB3</strain>
    </source>
</reference>
<evidence type="ECO:0000313" key="7">
    <source>
        <dbReference type="EMBL" id="NMO79574.1"/>
    </source>
</evidence>
<feature type="transmembrane region" description="Helical" evidence="6">
    <location>
        <begin position="155"/>
        <end position="175"/>
    </location>
</feature>
<dbReference type="GO" id="GO:0005886">
    <property type="term" value="C:plasma membrane"/>
    <property type="evidence" value="ECO:0007669"/>
    <property type="project" value="UniProtKB-SubCell"/>
</dbReference>
<keyword evidence="3 6" id="KW-0812">Transmembrane</keyword>
<feature type="transmembrane region" description="Helical" evidence="6">
    <location>
        <begin position="235"/>
        <end position="252"/>
    </location>
</feature>
<evidence type="ECO:0000256" key="4">
    <source>
        <dbReference type="ARBA" id="ARBA00022989"/>
    </source>
</evidence>
<comment type="subcellular location">
    <subcellularLocation>
        <location evidence="1">Cell membrane</location>
        <topology evidence="1">Multi-pass membrane protein</topology>
    </subcellularLocation>
</comment>
<feature type="transmembrane region" description="Helical" evidence="6">
    <location>
        <begin position="394"/>
        <end position="411"/>
    </location>
</feature>
<accession>A0A7Y0KBT9</accession>
<evidence type="ECO:0000256" key="2">
    <source>
        <dbReference type="ARBA" id="ARBA00022475"/>
    </source>
</evidence>
<dbReference type="InterPro" id="IPR002797">
    <property type="entry name" value="Polysacc_synth"/>
</dbReference>
<feature type="transmembrane region" description="Helical" evidence="6">
    <location>
        <begin position="196"/>
        <end position="215"/>
    </location>
</feature>
<feature type="transmembrane region" description="Helical" evidence="6">
    <location>
        <begin position="337"/>
        <end position="355"/>
    </location>
</feature>
<feature type="transmembrane region" description="Helical" evidence="6">
    <location>
        <begin position="30"/>
        <end position="49"/>
    </location>
</feature>
<gene>
    <name evidence="7" type="ORF">HHU08_21835</name>
</gene>
<dbReference type="PANTHER" id="PTHR30250:SF11">
    <property type="entry name" value="O-ANTIGEN TRANSPORTER-RELATED"/>
    <property type="match status" value="1"/>
</dbReference>
<keyword evidence="4 6" id="KW-1133">Transmembrane helix</keyword>
<proteinExistence type="predicted"/>
<evidence type="ECO:0000256" key="5">
    <source>
        <dbReference type="ARBA" id="ARBA00023136"/>
    </source>
</evidence>
<organism evidence="7 8">
    <name type="scientific">Niallia alba</name>
    <dbReference type="NCBI Taxonomy" id="2729105"/>
    <lineage>
        <taxon>Bacteria</taxon>
        <taxon>Bacillati</taxon>
        <taxon>Bacillota</taxon>
        <taxon>Bacilli</taxon>
        <taxon>Bacillales</taxon>
        <taxon>Bacillaceae</taxon>
        <taxon>Niallia</taxon>
    </lineage>
</organism>
<dbReference type="Pfam" id="PF01943">
    <property type="entry name" value="Polysacc_synt"/>
    <property type="match status" value="1"/>
</dbReference>
<evidence type="ECO:0000256" key="3">
    <source>
        <dbReference type="ARBA" id="ARBA00022692"/>
    </source>
</evidence>
<feature type="transmembrane region" description="Helical" evidence="6">
    <location>
        <begin position="131"/>
        <end position="149"/>
    </location>
</feature>
<dbReference type="Proteomes" id="UP000588491">
    <property type="component" value="Unassembled WGS sequence"/>
</dbReference>
<keyword evidence="2" id="KW-1003">Cell membrane</keyword>
<dbReference type="EMBL" id="JABBPK010000001">
    <property type="protein sequence ID" value="NMO79574.1"/>
    <property type="molecule type" value="Genomic_DNA"/>
</dbReference>
<feature type="transmembrane region" description="Helical" evidence="6">
    <location>
        <begin position="307"/>
        <end position="325"/>
    </location>
</feature>
<dbReference type="AlphaFoldDB" id="A0A7Y0KBT9"/>
<evidence type="ECO:0000313" key="8">
    <source>
        <dbReference type="Proteomes" id="UP000588491"/>
    </source>
</evidence>
<comment type="caution">
    <text evidence="7">The sequence shown here is derived from an EMBL/GenBank/DDBJ whole genome shotgun (WGS) entry which is preliminary data.</text>
</comment>
<feature type="transmembrane region" description="Helical" evidence="6">
    <location>
        <begin position="101"/>
        <end position="119"/>
    </location>
</feature>
<sequence length="457" mass="50796">MGSRMVTAVVTILLARYIGASDYGAFSIAIAIATVMAYFTDAGLSNTFIREATKPNINIDSLVNSYLKIRLCFAVVSIIISFFIIHFFYDDTNIQSLIGWVVYPTIIGCSFMGVGVSYFQAKESMGVSTALNVIQGFSSAFGMLFVIILNSTILMAAICFSMSYIIAGIVSIFLLKREKILFKGWTKSILDNFWLFTINGIIIMLLPQLGPIILGKVTTLSNVGYFSTAYKIPSVLYQIPGVIATAFYPRLFSLGNSGNIKKHRELSIQELKIMSFVGILVAIPFITHPDFWISLLLGQKWEAASKGLSILAMIVVLQSISYPLADYLTTIGKQGTRTLVIFITFIIAIFAYAVLGDKYGVVGGAFAAIITEVSLIIGYSFFNKKYIYHFGKSIKWNVLSFLLCLIISKFFSITDYVLLKIILLETIYIGIVLLLDRETFLTIVSFIQKIKKKRIIL</sequence>
<feature type="transmembrane region" description="Helical" evidence="6">
    <location>
        <begin position="273"/>
        <end position="295"/>
    </location>
</feature>
<feature type="transmembrane region" description="Helical" evidence="6">
    <location>
        <begin position="69"/>
        <end position="89"/>
    </location>
</feature>